<evidence type="ECO:0000256" key="6">
    <source>
        <dbReference type="ARBA" id="ARBA00022989"/>
    </source>
</evidence>
<dbReference type="GO" id="GO:0015295">
    <property type="term" value="F:solute:proton symporter activity"/>
    <property type="evidence" value="ECO:0007669"/>
    <property type="project" value="TreeGrafter"/>
</dbReference>
<evidence type="ECO:0000256" key="3">
    <source>
        <dbReference type="ARBA" id="ARBA00022448"/>
    </source>
</evidence>
<comment type="function">
    <text evidence="8">Uptake of L-lactate across the membrane. Can also transport D-lactate and glycolate.</text>
</comment>
<protein>
    <recommendedName>
        <fullName evidence="8">L-lactate permease</fullName>
    </recommendedName>
</protein>
<dbReference type="RefSeq" id="WP_187975493.1">
    <property type="nucleotide sequence ID" value="NZ_CP046884.1"/>
</dbReference>
<accession>A0A7H0SNA8</accession>
<dbReference type="GO" id="GO:0005886">
    <property type="term" value="C:plasma membrane"/>
    <property type="evidence" value="ECO:0007669"/>
    <property type="project" value="UniProtKB-SubCell"/>
</dbReference>
<feature type="transmembrane region" description="Helical" evidence="8">
    <location>
        <begin position="42"/>
        <end position="63"/>
    </location>
</feature>
<feature type="transmembrane region" description="Helical" evidence="8">
    <location>
        <begin position="360"/>
        <end position="381"/>
    </location>
</feature>
<evidence type="ECO:0000256" key="5">
    <source>
        <dbReference type="ARBA" id="ARBA00022692"/>
    </source>
</evidence>
<dbReference type="Proteomes" id="UP000516320">
    <property type="component" value="Chromosome"/>
</dbReference>
<keyword evidence="6 8" id="KW-1133">Transmembrane helix</keyword>
<evidence type="ECO:0000256" key="2">
    <source>
        <dbReference type="ARBA" id="ARBA00010100"/>
    </source>
</evidence>
<feature type="transmembrane region" description="Helical" evidence="8">
    <location>
        <begin position="202"/>
        <end position="220"/>
    </location>
</feature>
<evidence type="ECO:0000313" key="10">
    <source>
        <dbReference type="Proteomes" id="UP000516320"/>
    </source>
</evidence>
<keyword evidence="4 8" id="KW-1003">Cell membrane</keyword>
<keyword evidence="10" id="KW-1185">Reference proteome</keyword>
<keyword evidence="5 8" id="KW-0812">Transmembrane</keyword>
<gene>
    <name evidence="9" type="ORF">GP475_04790</name>
</gene>
<dbReference type="NCBIfam" id="TIGR00795">
    <property type="entry name" value="lctP"/>
    <property type="match status" value="1"/>
</dbReference>
<evidence type="ECO:0000256" key="1">
    <source>
        <dbReference type="ARBA" id="ARBA00004651"/>
    </source>
</evidence>
<feature type="transmembrane region" description="Helical" evidence="8">
    <location>
        <begin position="227"/>
        <end position="245"/>
    </location>
</feature>
<dbReference type="KEGG" id="cpoy:GP475_04790"/>
<dbReference type="AlphaFoldDB" id="A0A7H0SNA8"/>
<organism evidence="9 10">
    <name type="scientific">Corynebacterium poyangense</name>
    <dbReference type="NCBI Taxonomy" id="2684405"/>
    <lineage>
        <taxon>Bacteria</taxon>
        <taxon>Bacillati</taxon>
        <taxon>Actinomycetota</taxon>
        <taxon>Actinomycetes</taxon>
        <taxon>Mycobacteriales</taxon>
        <taxon>Corynebacteriaceae</taxon>
        <taxon>Corynebacterium</taxon>
    </lineage>
</organism>
<dbReference type="PANTHER" id="PTHR30003:SF0">
    <property type="entry name" value="GLYCOLATE PERMEASE GLCA-RELATED"/>
    <property type="match status" value="1"/>
</dbReference>
<feature type="transmembrane region" description="Helical" evidence="8">
    <location>
        <begin position="160"/>
        <end position="182"/>
    </location>
</feature>
<reference evidence="9 10" key="1">
    <citation type="submission" date="2019-12" db="EMBL/GenBank/DDBJ databases">
        <title>Corynebacterium sp. nov., isolated from feces of the Anser Albifrons in China.</title>
        <authorList>
            <person name="Liu Q."/>
        </authorList>
    </citation>
    <scope>NUCLEOTIDE SEQUENCE [LARGE SCALE GENOMIC DNA]</scope>
    <source>
        <strain evidence="9 10">4H37-19</strain>
    </source>
</reference>
<dbReference type="GO" id="GO:0015129">
    <property type="term" value="F:lactate transmembrane transporter activity"/>
    <property type="evidence" value="ECO:0007669"/>
    <property type="project" value="UniProtKB-UniRule"/>
</dbReference>
<evidence type="ECO:0000256" key="4">
    <source>
        <dbReference type="ARBA" id="ARBA00022475"/>
    </source>
</evidence>
<keyword evidence="3 8" id="KW-0813">Transport</keyword>
<dbReference type="EMBL" id="CP046884">
    <property type="protein sequence ID" value="QNQ90033.1"/>
    <property type="molecule type" value="Genomic_DNA"/>
</dbReference>
<comment type="similarity">
    <text evidence="2 8">Belongs to the lactate permease family.</text>
</comment>
<comment type="subcellular location">
    <subcellularLocation>
        <location evidence="1 8">Cell membrane</location>
        <topology evidence="1 8">Multi-pass membrane protein</topology>
    </subcellularLocation>
</comment>
<feature type="transmembrane region" description="Helical" evidence="8">
    <location>
        <begin position="530"/>
        <end position="553"/>
    </location>
</feature>
<evidence type="ECO:0000256" key="7">
    <source>
        <dbReference type="ARBA" id="ARBA00023136"/>
    </source>
</evidence>
<evidence type="ECO:0000313" key="9">
    <source>
        <dbReference type="EMBL" id="QNQ90033.1"/>
    </source>
</evidence>
<proteinExistence type="inferred from homology"/>
<feature type="transmembrane region" description="Helical" evidence="8">
    <location>
        <begin position="432"/>
        <end position="453"/>
    </location>
</feature>
<feature type="transmembrane region" description="Helical" evidence="8">
    <location>
        <begin position="297"/>
        <end position="317"/>
    </location>
</feature>
<feature type="transmembrane region" description="Helical" evidence="8">
    <location>
        <begin position="251"/>
        <end position="274"/>
    </location>
</feature>
<feature type="transmembrane region" description="Helical" evidence="8">
    <location>
        <begin position="124"/>
        <end position="153"/>
    </location>
</feature>
<feature type="transmembrane region" description="Helical" evidence="8">
    <location>
        <begin position="75"/>
        <end position="94"/>
    </location>
</feature>
<dbReference type="PANTHER" id="PTHR30003">
    <property type="entry name" value="L-LACTATE PERMEASE"/>
    <property type="match status" value="1"/>
</dbReference>
<name>A0A7H0SNA8_9CORY</name>
<dbReference type="InterPro" id="IPR003804">
    <property type="entry name" value="Lactate_perm"/>
</dbReference>
<feature type="transmembrane region" description="Helical" evidence="8">
    <location>
        <begin position="12"/>
        <end position="36"/>
    </location>
</feature>
<keyword evidence="7 8" id="KW-0472">Membrane</keyword>
<feature type="transmembrane region" description="Helical" evidence="8">
    <location>
        <begin position="408"/>
        <end position="426"/>
    </location>
</feature>
<dbReference type="Pfam" id="PF02652">
    <property type="entry name" value="Lactate_perm"/>
    <property type="match status" value="1"/>
</dbReference>
<sequence>MLSDTFTATTNAVGGSVALSALVGIVPLAAFFFLLMGVKLKAHWSAIGAAVVALILAVLAYAMPLKLAALSLSQGIAFGLFPIVFIIWMAVWIYDLTVKSGRFEDLRTIFSRIGRGDMRVQAMLIAFCFGGLLEALAGFGAPVAIIAAMLLAIGMKPMKAVLTTLVANTAPVAFGAMAIPVTTAANLSELHPETLASMTGRQVSLIAIVVPFVLCLIMDGVRGLKQIWPMALVVGICFGGGQFLASNFFSYVLTDVVACLLSLVVGVVFLRVWAPHTPEDQASQVDTSGVQLSPERIVLALFPYVLIVVVFAFTSLWRIGVNIPASLKATDIKVPWPGLHGHLLNAAGKPVGNTIFTFSWLSNPGTILFICGVITLLVYTAKHDSGKFPMSIPHGFAELFSGLVRMRWSYVTIASVMGLAYVMNFSGQTASIGALLAATGGFFPFISPALGWLGTAVTGSATSANALFAQMQASAANQIGASQYLMVGANTSGAVLGKMLSPQTAAIAAAATQMDNGEGKILGQSWKYSLGLLVFLGIVVYLQSTGVLGWMVVG</sequence>
<evidence type="ECO:0000256" key="8">
    <source>
        <dbReference type="RuleBase" id="RU365092"/>
    </source>
</evidence>